<name>A0ABV1UVD9_9ACTN</name>
<proteinExistence type="predicted"/>
<sequence length="364" mass="38295">MSRTHGVEVSREQVLAHRVAVQGLDRSSATPEVLALGVQDTPSGSARSALAARGASAEGLELVWSFRGAPHLHRRAGLPGLAAALWPVNDTDATARIDTAVIKEGAGLGIEAFSTTAEAFREVVTSPMVKGEVSTAVSAAVPRSLTYWCEACGARHISGLLFQQAGLFGSVRVAAQGGRTMLSPLERRFPVPESATGTAGVVESYLRFLGPATPAEVAKYLGTKPTVVKRVWPGDLAEVSVEGRTAWLPATDVDALVSARSGRTVRLLPPGDPFLQARDRTLVVPDSSRAKEVWRAIGAPGAVLVGSEISGIWRARSAGRRVDVTVRPFGRLPASVRKAVEAEARIVADARGAAEARLHIEDSA</sequence>
<dbReference type="PANTHER" id="PTHR38479">
    <property type="entry name" value="LMO0824 PROTEIN"/>
    <property type="match status" value="1"/>
</dbReference>
<evidence type="ECO:0000313" key="2">
    <source>
        <dbReference type="Proteomes" id="UP001445472"/>
    </source>
</evidence>
<dbReference type="EMBL" id="JBEPBX010000009">
    <property type="protein sequence ID" value="MER6614212.1"/>
    <property type="molecule type" value="Genomic_DNA"/>
</dbReference>
<dbReference type="Pfam" id="PF06224">
    <property type="entry name" value="AlkZ-like"/>
    <property type="match status" value="1"/>
</dbReference>
<gene>
    <name evidence="1" type="ORF">ABT276_12705</name>
</gene>
<evidence type="ECO:0000313" key="1">
    <source>
        <dbReference type="EMBL" id="MER6614212.1"/>
    </source>
</evidence>
<organism evidence="1 2">
    <name type="scientific">Streptomyces xantholiticus</name>
    <dbReference type="NCBI Taxonomy" id="68285"/>
    <lineage>
        <taxon>Bacteria</taxon>
        <taxon>Bacillati</taxon>
        <taxon>Actinomycetota</taxon>
        <taxon>Actinomycetes</taxon>
        <taxon>Kitasatosporales</taxon>
        <taxon>Streptomycetaceae</taxon>
        <taxon>Streptomyces</taxon>
    </lineage>
</organism>
<dbReference type="RefSeq" id="WP_351976105.1">
    <property type="nucleotide sequence ID" value="NZ_JBEPBX010000009.1"/>
</dbReference>
<keyword evidence="2" id="KW-1185">Reference proteome</keyword>
<accession>A0ABV1UVD9</accession>
<protein>
    <submittedName>
        <fullName evidence="1">Crosslink repair DNA glycosylase YcaQ family protein</fullName>
    </submittedName>
</protein>
<reference evidence="1 2" key="1">
    <citation type="submission" date="2024-06" db="EMBL/GenBank/DDBJ databases">
        <title>The Natural Products Discovery Center: Release of the First 8490 Sequenced Strains for Exploring Actinobacteria Biosynthetic Diversity.</title>
        <authorList>
            <person name="Kalkreuter E."/>
            <person name="Kautsar S.A."/>
            <person name="Yang D."/>
            <person name="Bader C.D."/>
            <person name="Teijaro C.N."/>
            <person name="Fluegel L."/>
            <person name="Davis C.M."/>
            <person name="Simpson J.R."/>
            <person name="Lauterbach L."/>
            <person name="Steele A.D."/>
            <person name="Gui C."/>
            <person name="Meng S."/>
            <person name="Li G."/>
            <person name="Viehrig K."/>
            <person name="Ye F."/>
            <person name="Su P."/>
            <person name="Kiefer A.F."/>
            <person name="Nichols A."/>
            <person name="Cepeda A.J."/>
            <person name="Yan W."/>
            <person name="Fan B."/>
            <person name="Jiang Y."/>
            <person name="Adhikari A."/>
            <person name="Zheng C.-J."/>
            <person name="Schuster L."/>
            <person name="Cowan T.M."/>
            <person name="Smanski M.J."/>
            <person name="Chevrette M.G."/>
            <person name="De Carvalho L.P.S."/>
            <person name="Shen B."/>
        </authorList>
    </citation>
    <scope>NUCLEOTIDE SEQUENCE [LARGE SCALE GENOMIC DNA]</scope>
    <source>
        <strain evidence="1 2">NPDC000837</strain>
    </source>
</reference>
<dbReference type="Proteomes" id="UP001445472">
    <property type="component" value="Unassembled WGS sequence"/>
</dbReference>
<dbReference type="InterPro" id="IPR009351">
    <property type="entry name" value="AlkZ-like"/>
</dbReference>
<comment type="caution">
    <text evidence="1">The sequence shown here is derived from an EMBL/GenBank/DDBJ whole genome shotgun (WGS) entry which is preliminary data.</text>
</comment>
<dbReference type="PANTHER" id="PTHR38479:SF2">
    <property type="entry name" value="WINGED HELIX DNA-BINDING DOMAIN-CONTAINING PROTEIN"/>
    <property type="match status" value="1"/>
</dbReference>